<protein>
    <recommendedName>
        <fullName evidence="4">WD40 repeat-like protein</fullName>
    </recommendedName>
</protein>
<evidence type="ECO:0000256" key="1">
    <source>
        <dbReference type="SAM" id="MobiDB-lite"/>
    </source>
</evidence>
<dbReference type="EMBL" id="JH711575">
    <property type="protein sequence ID" value="EIW83774.1"/>
    <property type="molecule type" value="Genomic_DNA"/>
</dbReference>
<feature type="compositionally biased region" description="Polar residues" evidence="1">
    <location>
        <begin position="565"/>
        <end position="583"/>
    </location>
</feature>
<dbReference type="Proteomes" id="UP000053558">
    <property type="component" value="Unassembled WGS sequence"/>
</dbReference>
<name>A0A5M3MYC0_CONPW</name>
<evidence type="ECO:0008006" key="4">
    <source>
        <dbReference type="Google" id="ProtNLM"/>
    </source>
</evidence>
<proteinExistence type="predicted"/>
<dbReference type="PANTHER" id="PTHR10039:SF14">
    <property type="entry name" value="NACHT DOMAIN-CONTAINING PROTEIN"/>
    <property type="match status" value="1"/>
</dbReference>
<reference evidence="3" key="1">
    <citation type="journal article" date="2012" name="Science">
        <title>The Paleozoic origin of enzymatic lignin decomposition reconstructed from 31 fungal genomes.</title>
        <authorList>
            <person name="Floudas D."/>
            <person name="Binder M."/>
            <person name="Riley R."/>
            <person name="Barry K."/>
            <person name="Blanchette R.A."/>
            <person name="Henrissat B."/>
            <person name="Martinez A.T."/>
            <person name="Otillar R."/>
            <person name="Spatafora J.W."/>
            <person name="Yadav J.S."/>
            <person name="Aerts A."/>
            <person name="Benoit I."/>
            <person name="Boyd A."/>
            <person name="Carlson A."/>
            <person name="Copeland A."/>
            <person name="Coutinho P.M."/>
            <person name="de Vries R.P."/>
            <person name="Ferreira P."/>
            <person name="Findley K."/>
            <person name="Foster B."/>
            <person name="Gaskell J."/>
            <person name="Glotzer D."/>
            <person name="Gorecki P."/>
            <person name="Heitman J."/>
            <person name="Hesse C."/>
            <person name="Hori C."/>
            <person name="Igarashi K."/>
            <person name="Jurgens J.A."/>
            <person name="Kallen N."/>
            <person name="Kersten P."/>
            <person name="Kohler A."/>
            <person name="Kuees U."/>
            <person name="Kumar T.K.A."/>
            <person name="Kuo A."/>
            <person name="LaButti K."/>
            <person name="Larrondo L.F."/>
            <person name="Lindquist E."/>
            <person name="Ling A."/>
            <person name="Lombard V."/>
            <person name="Lucas S."/>
            <person name="Lundell T."/>
            <person name="Martin R."/>
            <person name="McLaughlin D.J."/>
            <person name="Morgenstern I."/>
            <person name="Morin E."/>
            <person name="Murat C."/>
            <person name="Nagy L.G."/>
            <person name="Nolan M."/>
            <person name="Ohm R.A."/>
            <person name="Patyshakuliyeva A."/>
            <person name="Rokas A."/>
            <person name="Ruiz-Duenas F.J."/>
            <person name="Sabat G."/>
            <person name="Salamov A."/>
            <person name="Samejima M."/>
            <person name="Schmutz J."/>
            <person name="Slot J.C."/>
            <person name="St John F."/>
            <person name="Stenlid J."/>
            <person name="Sun H."/>
            <person name="Sun S."/>
            <person name="Syed K."/>
            <person name="Tsang A."/>
            <person name="Wiebenga A."/>
            <person name="Young D."/>
            <person name="Pisabarro A."/>
            <person name="Eastwood D.C."/>
            <person name="Martin F."/>
            <person name="Cullen D."/>
            <person name="Grigoriev I.V."/>
            <person name="Hibbett D.S."/>
        </authorList>
    </citation>
    <scope>NUCLEOTIDE SEQUENCE [LARGE SCALE GENOMIC DNA]</scope>
    <source>
        <strain evidence="3">RWD-64-598 SS2</strain>
    </source>
</reference>
<keyword evidence="3" id="KW-1185">Reference proteome</keyword>
<comment type="caution">
    <text evidence="2">The sequence shown here is derived from an EMBL/GenBank/DDBJ whole genome shotgun (WGS) entry which is preliminary data.</text>
</comment>
<dbReference type="KEGG" id="cput:CONPUDRAFT_142357"/>
<dbReference type="AlphaFoldDB" id="A0A5M3MYC0"/>
<sequence length="1040" mass="117235">MISQRAKGRFIFAATIVRMIDQEQPHERLSLVNSMLRGDVEHVWGNIDHLYASIIDSIEASARENALKFISLLVNLAEPLSLSDLRLLFGVDIYLFLLPFSALVHIPPVDSRDTVQIYHSTLRDFLQHRNQNDSDQDIANRVHHPIAIRCFRTMARMLKHDICGLQDPSLLHVEIHDFAQRRDTIPRAVRYACLYWLHHLEHLLVDSEVRGCLIEFLERRLLFFIEACSVLGELDAAVGLLRAARKHVIGWRTSSFPGFETATSLLYDSWRLVMDFFDAISVSALHVYESALPYAPAKSRIRLTYSHVLSETSCVTIENGLDDRWDCVTRVLDMKTDDFDVSLSPDTSQVATFRMDSEDTGTIMLWDTATGVLITSYLLEGICEPSFDYDDRTDLVHGGSFVAIRDSQRCYLWRPFNQSVSRVEAPQTECFFGPVAVSRNGDRMASLVTSSAAPGKSFSVCVYDTSSLQQISCWSFPLQFKELPLVALDFACKDDCLLVRVWPFSPFLKHSRSYVLVVDSTDGQLLWHGEYDCFNAIFDSSDDIIMARAESTGISLLRRVAPSQNATAAQPASRPKSNPSSPFNGRKLSRELFRSSRKLPLVTCAQGRMYQAVDPKTSSHVFPEFVAEPISHGQVAVRQGDKISAFVRTGSTIKKTRWRPQNVECFGISWEAGPGKGIAQIIDLTQAVAAISFSHEDTEDDPYEWSLALTSRRGDVTAYKSTTNWTRRTKYILVGRGVEPADDAFRCNIVPDALNVAWTSSSDVSTRKTIALSPKSTYFAVSTIRRDKGRIQVWNSRSGALMGSAPAAGLGLEAETVLEMSFAEDETVLVLSCWAYESHSVFIHVYSLEGGTVKHVGSISPPSLICAEPCVIASVTRDAVDYFCADKDHNLVYHFRWNRETSTPVSVSSFPYLGFINADVTHSPSFKRIYYRTPATNTEFILNMKRSAGDETKTYEVEEAESPKAFYDHRSWSDLCVDVDGWLRQRRRRICWLPERYRPAELGESGLELIVEGNQVTILKLHNEKCITIRLLNTEIVFFE</sequence>
<dbReference type="SUPFAM" id="SSF82171">
    <property type="entry name" value="DPP6 N-terminal domain-like"/>
    <property type="match status" value="1"/>
</dbReference>
<dbReference type="OrthoDB" id="3027122at2759"/>
<accession>A0A5M3MYC0</accession>
<feature type="region of interest" description="Disordered" evidence="1">
    <location>
        <begin position="565"/>
        <end position="584"/>
    </location>
</feature>
<organism evidence="2 3">
    <name type="scientific">Coniophora puteana (strain RWD-64-598)</name>
    <name type="common">Brown rot fungus</name>
    <dbReference type="NCBI Taxonomy" id="741705"/>
    <lineage>
        <taxon>Eukaryota</taxon>
        <taxon>Fungi</taxon>
        <taxon>Dikarya</taxon>
        <taxon>Basidiomycota</taxon>
        <taxon>Agaricomycotina</taxon>
        <taxon>Agaricomycetes</taxon>
        <taxon>Agaricomycetidae</taxon>
        <taxon>Boletales</taxon>
        <taxon>Coniophorineae</taxon>
        <taxon>Coniophoraceae</taxon>
        <taxon>Coniophora</taxon>
    </lineage>
</organism>
<dbReference type="GeneID" id="19201732"/>
<evidence type="ECO:0000313" key="3">
    <source>
        <dbReference type="Proteomes" id="UP000053558"/>
    </source>
</evidence>
<dbReference type="PANTHER" id="PTHR10039">
    <property type="entry name" value="AMELOGENIN"/>
    <property type="match status" value="1"/>
</dbReference>
<gene>
    <name evidence="2" type="ORF">CONPUDRAFT_142357</name>
</gene>
<evidence type="ECO:0000313" key="2">
    <source>
        <dbReference type="EMBL" id="EIW83774.1"/>
    </source>
</evidence>
<dbReference type="RefSeq" id="XP_007765674.1">
    <property type="nucleotide sequence ID" value="XM_007767484.1"/>
</dbReference>